<dbReference type="PATRIC" id="fig|480391.4.peg.1002"/>
<dbReference type="RefSeq" id="WP_236698585.1">
    <property type="nucleotide sequence ID" value="NZ_BJZZ01000003.1"/>
</dbReference>
<accession>A0A0R2NJY8</accession>
<feature type="transmembrane region" description="Helical" evidence="1">
    <location>
        <begin position="35"/>
        <end position="62"/>
    </location>
</feature>
<organism evidence="2 3">
    <name type="scientific">Pediococcus argentinicus</name>
    <dbReference type="NCBI Taxonomy" id="480391"/>
    <lineage>
        <taxon>Bacteria</taxon>
        <taxon>Bacillati</taxon>
        <taxon>Bacillota</taxon>
        <taxon>Bacilli</taxon>
        <taxon>Lactobacillales</taxon>
        <taxon>Lactobacillaceae</taxon>
        <taxon>Pediococcus</taxon>
    </lineage>
</organism>
<dbReference type="Proteomes" id="UP000051249">
    <property type="component" value="Unassembled WGS sequence"/>
</dbReference>
<evidence type="ECO:0000313" key="3">
    <source>
        <dbReference type="Proteomes" id="UP000051249"/>
    </source>
</evidence>
<evidence type="ECO:0000256" key="1">
    <source>
        <dbReference type="SAM" id="Phobius"/>
    </source>
</evidence>
<feature type="transmembrane region" description="Helical" evidence="1">
    <location>
        <begin position="6"/>
        <end position="23"/>
    </location>
</feature>
<keyword evidence="3" id="KW-1185">Reference proteome</keyword>
<keyword evidence="1" id="KW-0472">Membrane</keyword>
<dbReference type="AlphaFoldDB" id="A0A0R2NJY8"/>
<name>A0A0R2NJY8_9LACO</name>
<dbReference type="EMBL" id="JQCQ01000003">
    <property type="protein sequence ID" value="KRO26072.1"/>
    <property type="molecule type" value="Genomic_DNA"/>
</dbReference>
<keyword evidence="1" id="KW-0812">Transmembrane</keyword>
<gene>
    <name evidence="2" type="ORF">IV88_GL000987</name>
</gene>
<protein>
    <recommendedName>
        <fullName evidence="4">Integral membrane protein</fullName>
    </recommendedName>
</protein>
<comment type="caution">
    <text evidence="2">The sequence shown here is derived from an EMBL/GenBank/DDBJ whole genome shotgun (WGS) entry which is preliminary data.</text>
</comment>
<evidence type="ECO:0008006" key="4">
    <source>
        <dbReference type="Google" id="ProtNLM"/>
    </source>
</evidence>
<keyword evidence="1" id="KW-1133">Transmembrane helix</keyword>
<sequence length="99" mass="11105">MHIIHLIGLLVTILYGVFLIISVRRMEVQIEPWILGINIAVGAMMILSFVQIWLGVAALVLVLPVALINGQLVFQNINWPNFAIRTVISLVLIWALLIH</sequence>
<reference evidence="2 3" key="1">
    <citation type="journal article" date="2015" name="Genome Announc.">
        <title>Expanding the biotechnology potential of lactobacilli through comparative genomics of 213 strains and associated genera.</title>
        <authorList>
            <person name="Sun Z."/>
            <person name="Harris H.M."/>
            <person name="McCann A."/>
            <person name="Guo C."/>
            <person name="Argimon S."/>
            <person name="Zhang W."/>
            <person name="Yang X."/>
            <person name="Jeffery I.B."/>
            <person name="Cooney J.C."/>
            <person name="Kagawa T.F."/>
            <person name="Liu W."/>
            <person name="Song Y."/>
            <person name="Salvetti E."/>
            <person name="Wrobel A."/>
            <person name="Rasinkangas P."/>
            <person name="Parkhill J."/>
            <person name="Rea M.C."/>
            <person name="O'Sullivan O."/>
            <person name="Ritari J."/>
            <person name="Douillard F.P."/>
            <person name="Paul Ross R."/>
            <person name="Yang R."/>
            <person name="Briner A.E."/>
            <person name="Felis G.E."/>
            <person name="de Vos W.M."/>
            <person name="Barrangou R."/>
            <person name="Klaenhammer T.R."/>
            <person name="Caufield P.W."/>
            <person name="Cui Y."/>
            <person name="Zhang H."/>
            <person name="O'Toole P.W."/>
        </authorList>
    </citation>
    <scope>NUCLEOTIDE SEQUENCE [LARGE SCALE GENOMIC DNA]</scope>
    <source>
        <strain evidence="2 3">DSM 23026</strain>
    </source>
</reference>
<feature type="transmembrane region" description="Helical" evidence="1">
    <location>
        <begin position="82"/>
        <end position="98"/>
    </location>
</feature>
<evidence type="ECO:0000313" key="2">
    <source>
        <dbReference type="EMBL" id="KRO26072.1"/>
    </source>
</evidence>
<proteinExistence type="predicted"/>